<dbReference type="PRINTS" id="PR00081">
    <property type="entry name" value="GDHRDH"/>
</dbReference>
<dbReference type="InterPro" id="IPR036291">
    <property type="entry name" value="NAD(P)-bd_dom_sf"/>
</dbReference>
<gene>
    <name evidence="4" type="ORF">AC631_03440</name>
</gene>
<dbReference type="Gene3D" id="3.40.50.720">
    <property type="entry name" value="NAD(P)-binding Rossmann-like Domain"/>
    <property type="match status" value="1"/>
</dbReference>
<dbReference type="PANTHER" id="PTHR48107:SF7">
    <property type="entry name" value="RE15974P"/>
    <property type="match status" value="1"/>
</dbReference>
<protein>
    <submittedName>
        <fullName evidence="4">Uncharacterized protein</fullName>
    </submittedName>
</protein>
<dbReference type="GeneID" id="26840449"/>
<keyword evidence="2" id="KW-0521">NADP</keyword>
<comment type="similarity">
    <text evidence="1">Belongs to the short-chain dehydrogenases/reductases (SDR) family.</text>
</comment>
<dbReference type="EMBL" id="LMYN01000074">
    <property type="protein sequence ID" value="KSA00791.1"/>
    <property type="molecule type" value="Genomic_DNA"/>
</dbReference>
<dbReference type="CDD" id="cd05233">
    <property type="entry name" value="SDR_c"/>
    <property type="match status" value="1"/>
</dbReference>
<dbReference type="Pfam" id="PF13561">
    <property type="entry name" value="adh_short_C2"/>
    <property type="match status" value="1"/>
</dbReference>
<dbReference type="FunFam" id="3.40.50.720:FF:000084">
    <property type="entry name" value="Short-chain dehydrogenase reductase"/>
    <property type="match status" value="1"/>
</dbReference>
<dbReference type="PRINTS" id="PR00080">
    <property type="entry name" value="SDRFAMILY"/>
</dbReference>
<dbReference type="Proteomes" id="UP000054251">
    <property type="component" value="Unassembled WGS sequence"/>
</dbReference>
<reference evidence="4 5" key="1">
    <citation type="submission" date="2015-11" db="EMBL/GenBank/DDBJ databases">
        <title>The genome of Debaryomyces fabryi.</title>
        <authorList>
            <person name="Tafer H."/>
            <person name="Lopandic K."/>
        </authorList>
    </citation>
    <scope>NUCLEOTIDE SEQUENCE [LARGE SCALE GENOMIC DNA]</scope>
    <source>
        <strain evidence="4 5">CBS 789</strain>
    </source>
</reference>
<evidence type="ECO:0000256" key="2">
    <source>
        <dbReference type="ARBA" id="ARBA00022857"/>
    </source>
</evidence>
<accession>A0A0V1PX14</accession>
<dbReference type="PANTHER" id="PTHR48107">
    <property type="entry name" value="NADPH-DEPENDENT ALDEHYDE REDUCTASE-LIKE PROTEIN, CHLOROPLASTIC-RELATED"/>
    <property type="match status" value="1"/>
</dbReference>
<proteinExistence type="inferred from homology"/>
<evidence type="ECO:0000256" key="1">
    <source>
        <dbReference type="ARBA" id="ARBA00006484"/>
    </source>
</evidence>
<keyword evidence="5" id="KW-1185">Reference proteome</keyword>
<dbReference type="SUPFAM" id="SSF51735">
    <property type="entry name" value="NAD(P)-binding Rossmann-fold domains"/>
    <property type="match status" value="1"/>
</dbReference>
<sequence>MKSIDIFKPLKGKTAIISGSSSGIGAAIALELAIRGANIVINYPYPQFKEEAQNTLTSILRETNGIEGIIVEADIGTIDGPKNLIEQTVSKFGKIHILVNNAALAINKPLRDHNLKDWDILVNLNGRGTFLLTQNALPHLANPSRIVNICSASSRGSPPLQSIYAGTKGMVDSFTKVWAKELPKEYGCTVNSVSPGPTKTKGFEAAGEEAMMVLQPTIDKTPVAARMGNPAEIAYAVASLADDKACWINGVHLHVNGGLYIE</sequence>
<name>A0A0V1PX14_9ASCO</name>
<dbReference type="OrthoDB" id="47007at2759"/>
<evidence type="ECO:0000313" key="5">
    <source>
        <dbReference type="Proteomes" id="UP000054251"/>
    </source>
</evidence>
<dbReference type="RefSeq" id="XP_015466893.1">
    <property type="nucleotide sequence ID" value="XM_015612269.1"/>
</dbReference>
<dbReference type="GO" id="GO:0016614">
    <property type="term" value="F:oxidoreductase activity, acting on CH-OH group of donors"/>
    <property type="evidence" value="ECO:0007669"/>
    <property type="project" value="UniProtKB-ARBA"/>
</dbReference>
<evidence type="ECO:0000256" key="3">
    <source>
        <dbReference type="ARBA" id="ARBA00023002"/>
    </source>
</evidence>
<evidence type="ECO:0000313" key="4">
    <source>
        <dbReference type="EMBL" id="KSA00791.1"/>
    </source>
</evidence>
<organism evidence="4 5">
    <name type="scientific">Debaryomyces fabryi</name>
    <dbReference type="NCBI Taxonomy" id="58627"/>
    <lineage>
        <taxon>Eukaryota</taxon>
        <taxon>Fungi</taxon>
        <taxon>Dikarya</taxon>
        <taxon>Ascomycota</taxon>
        <taxon>Saccharomycotina</taxon>
        <taxon>Pichiomycetes</taxon>
        <taxon>Debaryomycetaceae</taxon>
        <taxon>Debaryomyces</taxon>
    </lineage>
</organism>
<dbReference type="InterPro" id="IPR002347">
    <property type="entry name" value="SDR_fam"/>
</dbReference>
<dbReference type="AlphaFoldDB" id="A0A0V1PX14"/>
<comment type="caution">
    <text evidence="4">The sequence shown here is derived from an EMBL/GenBank/DDBJ whole genome shotgun (WGS) entry which is preliminary data.</text>
</comment>
<keyword evidence="3" id="KW-0560">Oxidoreductase</keyword>